<evidence type="ECO:0000313" key="8">
    <source>
        <dbReference type="Proteomes" id="UP000001402"/>
    </source>
</evidence>
<dbReference type="STRING" id="652103.Rpdx1_3250"/>
<dbReference type="PANTHER" id="PTHR11019">
    <property type="entry name" value="HTH-TYPE TRANSCRIPTIONAL REGULATOR NIMR"/>
    <property type="match status" value="1"/>
</dbReference>
<evidence type="ECO:0000256" key="3">
    <source>
        <dbReference type="ARBA" id="ARBA00023125"/>
    </source>
</evidence>
<dbReference type="SUPFAM" id="SSF46689">
    <property type="entry name" value="Homeodomain-like"/>
    <property type="match status" value="1"/>
</dbReference>
<dbReference type="PROSITE" id="PS01124">
    <property type="entry name" value="HTH_ARAC_FAMILY_2"/>
    <property type="match status" value="1"/>
</dbReference>
<sequence>MDRTLRGDWSSYVDEVPRDLVAANGVGSLESIEQSKRHRHDKAQLLYCARGVINCEVEDGVWIVPPQCAIWIPGGLPHAAFGSGEVECICLFVAPDAAAGLPVTCCTIAISDLLRHLLIRASELPERYDVDGPDGRIVAVILDELAKAPVEQLCLPIPSDPRLKQLAELLVSSPADHATVAEWAGRVALSERSLSRMLMDEIGMSFGHWRRQLHVILALRRLSAGETVQTVALDLGYESASSFVTMFRKMVGKPPIRYLVERQTSVPLSRSDPPPKPRFRRHTHIAVSRARPSR</sequence>
<dbReference type="SMART" id="SM00342">
    <property type="entry name" value="HTH_ARAC"/>
    <property type="match status" value="1"/>
</dbReference>
<dbReference type="BioCyc" id="RPAL652103:RPDX1_RS16035-MONOMER"/>
<dbReference type="Gene3D" id="1.10.10.60">
    <property type="entry name" value="Homeodomain-like"/>
    <property type="match status" value="1"/>
</dbReference>
<reference evidence="7" key="1">
    <citation type="submission" date="2010-12" db="EMBL/GenBank/DDBJ databases">
        <title>Complete sequence of Rhodopseudomonas palustris DX-1.</title>
        <authorList>
            <consortium name="US DOE Joint Genome Institute"/>
            <person name="Lucas S."/>
            <person name="Copeland A."/>
            <person name="Lapidus A."/>
            <person name="Cheng J.-F."/>
            <person name="Goodwin L."/>
            <person name="Pitluck S."/>
            <person name="Misra M."/>
            <person name="Chertkov O."/>
            <person name="Detter J.C."/>
            <person name="Han C."/>
            <person name="Tapia R."/>
            <person name="Land M."/>
            <person name="Hauser L."/>
            <person name="Kyrpides N."/>
            <person name="Ivanova N."/>
            <person name="Ovchinnikova G."/>
            <person name="Logan B."/>
            <person name="Oda Y."/>
            <person name="Harwood C."/>
            <person name="Woyke T."/>
        </authorList>
    </citation>
    <scope>NUCLEOTIDE SEQUENCE [LARGE SCALE GENOMIC DNA]</scope>
    <source>
        <strain evidence="7">DX-1</strain>
    </source>
</reference>
<dbReference type="InterPro" id="IPR003313">
    <property type="entry name" value="AraC-bd"/>
</dbReference>
<keyword evidence="3" id="KW-0238">DNA-binding</keyword>
<dbReference type="GO" id="GO:0003700">
    <property type="term" value="F:DNA-binding transcription factor activity"/>
    <property type="evidence" value="ECO:0007669"/>
    <property type="project" value="InterPro"/>
</dbReference>
<dbReference type="FunFam" id="1.10.10.60:FF:000132">
    <property type="entry name" value="AraC family transcriptional regulator"/>
    <property type="match status" value="1"/>
</dbReference>
<evidence type="ECO:0000256" key="4">
    <source>
        <dbReference type="ARBA" id="ARBA00023163"/>
    </source>
</evidence>
<dbReference type="EMBL" id="CP002418">
    <property type="protein sequence ID" value="ADU44828.1"/>
    <property type="molecule type" value="Genomic_DNA"/>
</dbReference>
<dbReference type="Proteomes" id="UP000001402">
    <property type="component" value="Chromosome"/>
</dbReference>
<evidence type="ECO:0000256" key="2">
    <source>
        <dbReference type="ARBA" id="ARBA00023015"/>
    </source>
</evidence>
<evidence type="ECO:0000256" key="1">
    <source>
        <dbReference type="ARBA" id="ARBA00022491"/>
    </source>
</evidence>
<keyword evidence="4" id="KW-0804">Transcription</keyword>
<keyword evidence="1" id="KW-0678">Repressor</keyword>
<dbReference type="InterPro" id="IPR011051">
    <property type="entry name" value="RmlC_Cupin_sf"/>
</dbReference>
<dbReference type="eggNOG" id="COG2207">
    <property type="taxonomic scope" value="Bacteria"/>
</dbReference>
<dbReference type="Pfam" id="PF02311">
    <property type="entry name" value="AraC_binding"/>
    <property type="match status" value="1"/>
</dbReference>
<dbReference type="CDD" id="cd06124">
    <property type="entry name" value="cupin_NimR-like_N"/>
    <property type="match status" value="1"/>
</dbReference>
<dbReference type="HOGENOM" id="CLU_000445_87_4_5"/>
<keyword evidence="2" id="KW-0805">Transcription regulation</keyword>
<evidence type="ECO:0000313" key="7">
    <source>
        <dbReference type="EMBL" id="ADU44828.1"/>
    </source>
</evidence>
<dbReference type="InterPro" id="IPR018060">
    <property type="entry name" value="HTH_AraC"/>
</dbReference>
<proteinExistence type="predicted"/>
<accession>E6VPG8</accession>
<name>E6VPG8_RHOPX</name>
<dbReference type="AlphaFoldDB" id="E6VPG8"/>
<evidence type="ECO:0000259" key="6">
    <source>
        <dbReference type="PROSITE" id="PS01124"/>
    </source>
</evidence>
<protein>
    <submittedName>
        <fullName evidence="7">Transcriptional regulator, AraC family</fullName>
    </submittedName>
</protein>
<dbReference type="Gene3D" id="2.60.120.10">
    <property type="entry name" value="Jelly Rolls"/>
    <property type="match status" value="1"/>
</dbReference>
<evidence type="ECO:0000256" key="5">
    <source>
        <dbReference type="SAM" id="MobiDB-lite"/>
    </source>
</evidence>
<dbReference type="GO" id="GO:0043565">
    <property type="term" value="F:sequence-specific DNA binding"/>
    <property type="evidence" value="ECO:0007669"/>
    <property type="project" value="InterPro"/>
</dbReference>
<gene>
    <name evidence="7" type="ordered locus">Rpdx1_3250</name>
</gene>
<dbReference type="PANTHER" id="PTHR11019:SF199">
    <property type="entry name" value="HTH-TYPE TRANSCRIPTIONAL REGULATOR NIMR"/>
    <property type="match status" value="1"/>
</dbReference>
<dbReference type="InterPro" id="IPR009057">
    <property type="entry name" value="Homeodomain-like_sf"/>
</dbReference>
<feature type="region of interest" description="Disordered" evidence="5">
    <location>
        <begin position="266"/>
        <end position="294"/>
    </location>
</feature>
<feature type="domain" description="HTH araC/xylS-type" evidence="6">
    <location>
        <begin position="164"/>
        <end position="261"/>
    </location>
</feature>
<dbReference type="Pfam" id="PF12833">
    <property type="entry name" value="HTH_18"/>
    <property type="match status" value="1"/>
</dbReference>
<dbReference type="InterPro" id="IPR014710">
    <property type="entry name" value="RmlC-like_jellyroll"/>
</dbReference>
<dbReference type="KEGG" id="rpx:Rpdx1_3250"/>
<organism evidence="7 8">
    <name type="scientific">Rhodopseudomonas palustris (strain DX-1)</name>
    <dbReference type="NCBI Taxonomy" id="652103"/>
    <lineage>
        <taxon>Bacteria</taxon>
        <taxon>Pseudomonadati</taxon>
        <taxon>Pseudomonadota</taxon>
        <taxon>Alphaproteobacteria</taxon>
        <taxon>Hyphomicrobiales</taxon>
        <taxon>Nitrobacteraceae</taxon>
        <taxon>Rhodopseudomonas</taxon>
    </lineage>
</organism>
<dbReference type="SUPFAM" id="SSF51182">
    <property type="entry name" value="RmlC-like cupins"/>
    <property type="match status" value="1"/>
</dbReference>